<evidence type="ECO:0000259" key="1">
    <source>
        <dbReference type="Pfam" id="PF23926"/>
    </source>
</evidence>
<feature type="domain" description="LtfC/p132/Gp6 beta-sandwich" evidence="1">
    <location>
        <begin position="12"/>
        <end position="103"/>
    </location>
</feature>
<dbReference type="RefSeq" id="WP_149433137.1">
    <property type="nucleotide sequence ID" value="NZ_VLNY01000025.1"/>
</dbReference>
<accession>A0A5A7S5A7</accession>
<dbReference type="Proteomes" id="UP000322244">
    <property type="component" value="Unassembled WGS sequence"/>
</dbReference>
<dbReference type="AlphaFoldDB" id="A0A5A7S5A7"/>
<evidence type="ECO:0000313" key="2">
    <source>
        <dbReference type="EMBL" id="KAA0016757.1"/>
    </source>
</evidence>
<protein>
    <recommendedName>
        <fullName evidence="1">LtfC/p132/Gp6 beta-sandwich domain-containing protein</fullName>
    </recommendedName>
</protein>
<dbReference type="Pfam" id="PF23926">
    <property type="entry name" value="LtfC"/>
    <property type="match status" value="1"/>
</dbReference>
<name>A0A5A7S5A7_9NOCA</name>
<organism evidence="2 3">
    <name type="scientific">Antrihabitans cavernicola</name>
    <dbReference type="NCBI Taxonomy" id="2495913"/>
    <lineage>
        <taxon>Bacteria</taxon>
        <taxon>Bacillati</taxon>
        <taxon>Actinomycetota</taxon>
        <taxon>Actinomycetes</taxon>
        <taxon>Mycobacteriales</taxon>
        <taxon>Nocardiaceae</taxon>
        <taxon>Antrihabitans</taxon>
    </lineage>
</organism>
<keyword evidence="3" id="KW-1185">Reference proteome</keyword>
<reference evidence="2 3" key="1">
    <citation type="submission" date="2019-07" db="EMBL/GenBank/DDBJ databases">
        <title>Rhodococcus cavernicolus sp. nov., isolated from a cave.</title>
        <authorList>
            <person name="Lee S.D."/>
        </authorList>
    </citation>
    <scope>NUCLEOTIDE SEQUENCE [LARGE SCALE GENOMIC DNA]</scope>
    <source>
        <strain evidence="2 3">C1-24</strain>
    </source>
</reference>
<proteinExistence type="predicted"/>
<dbReference type="OrthoDB" id="4571259at2"/>
<gene>
    <name evidence="2" type="ORF">FOY51_25765</name>
</gene>
<evidence type="ECO:0000313" key="3">
    <source>
        <dbReference type="Proteomes" id="UP000322244"/>
    </source>
</evidence>
<comment type="caution">
    <text evidence="2">The sequence shown here is derived from an EMBL/GenBank/DDBJ whole genome shotgun (WGS) entry which is preliminary data.</text>
</comment>
<dbReference type="InterPro" id="IPR055688">
    <property type="entry name" value="LtfC/p132/Gp6_b-sand"/>
</dbReference>
<dbReference type="EMBL" id="VLNY01000025">
    <property type="protein sequence ID" value="KAA0016757.1"/>
    <property type="molecule type" value="Genomic_DNA"/>
</dbReference>
<sequence>MAYSPKDAGLPTPVGNLYVTVHGDFEWTYHWGAGDFPPGVQLYYLVGDTPGEETRFDYVISGGTASIHIESEAFSGIEDRTGFYLMFKDGVKDFPVLMGLVRKGVAKR</sequence>